<dbReference type="SUPFAM" id="SSF53850">
    <property type="entry name" value="Periplasmic binding protein-like II"/>
    <property type="match status" value="1"/>
</dbReference>
<dbReference type="Proteomes" id="UP000196138">
    <property type="component" value="Chromosome"/>
</dbReference>
<gene>
    <name evidence="3" type="ORF">CCO03_13620</name>
</gene>
<dbReference type="EMBL" id="CP021455">
    <property type="protein sequence ID" value="ARU05585.1"/>
    <property type="molecule type" value="Genomic_DNA"/>
</dbReference>
<dbReference type="AlphaFoldDB" id="A0A1Y0EPL4"/>
<dbReference type="Gene3D" id="3.40.190.10">
    <property type="entry name" value="Periplasmic binding protein-like II"/>
    <property type="match status" value="1"/>
</dbReference>
<dbReference type="RefSeq" id="WP_087281897.1">
    <property type="nucleotide sequence ID" value="NZ_CP021455.1"/>
</dbReference>
<dbReference type="InterPro" id="IPR005064">
    <property type="entry name" value="BUG"/>
</dbReference>
<dbReference type="PIRSF" id="PIRSF017082">
    <property type="entry name" value="YflP"/>
    <property type="match status" value="1"/>
</dbReference>
<dbReference type="Gene3D" id="3.40.190.150">
    <property type="entry name" value="Bordetella uptake gene, domain 1"/>
    <property type="match status" value="1"/>
</dbReference>
<feature type="signal peptide" evidence="2">
    <location>
        <begin position="1"/>
        <end position="30"/>
    </location>
</feature>
<dbReference type="KEGG" id="cser:CCO03_13620"/>
<reference evidence="3 4" key="1">
    <citation type="submission" date="2017-05" db="EMBL/GenBank/DDBJ databases">
        <authorList>
            <person name="Song R."/>
            <person name="Chenine A.L."/>
            <person name="Ruprecht R.M."/>
        </authorList>
    </citation>
    <scope>NUCLEOTIDE SEQUENCE [LARGE SCALE GENOMIC DNA]</scope>
    <source>
        <strain evidence="3 4">DSM 26136</strain>
    </source>
</reference>
<organism evidence="3 4">
    <name type="scientific">Comamonas serinivorans</name>
    <dbReference type="NCBI Taxonomy" id="1082851"/>
    <lineage>
        <taxon>Bacteria</taxon>
        <taxon>Pseudomonadati</taxon>
        <taxon>Pseudomonadota</taxon>
        <taxon>Betaproteobacteria</taxon>
        <taxon>Burkholderiales</taxon>
        <taxon>Comamonadaceae</taxon>
        <taxon>Comamonas</taxon>
    </lineage>
</organism>
<keyword evidence="4" id="KW-1185">Reference proteome</keyword>
<dbReference type="PANTHER" id="PTHR42928:SF5">
    <property type="entry name" value="BLR1237 PROTEIN"/>
    <property type="match status" value="1"/>
</dbReference>
<keyword evidence="2" id="KW-0732">Signal</keyword>
<protein>
    <submittedName>
        <fullName evidence="3">ABC transporter substrate-binding protein</fullName>
    </submittedName>
</protein>
<feature type="chain" id="PRO_5013322002" evidence="2">
    <location>
        <begin position="31"/>
        <end position="331"/>
    </location>
</feature>
<name>A0A1Y0EPL4_9BURK</name>
<evidence type="ECO:0000313" key="4">
    <source>
        <dbReference type="Proteomes" id="UP000196138"/>
    </source>
</evidence>
<accession>A0A1Y0EPL4</accession>
<evidence type="ECO:0000313" key="3">
    <source>
        <dbReference type="EMBL" id="ARU05585.1"/>
    </source>
</evidence>
<dbReference type="InterPro" id="IPR042100">
    <property type="entry name" value="Bug_dom1"/>
</dbReference>
<dbReference type="PANTHER" id="PTHR42928">
    <property type="entry name" value="TRICARBOXYLATE-BINDING PROTEIN"/>
    <property type="match status" value="1"/>
</dbReference>
<evidence type="ECO:0000256" key="2">
    <source>
        <dbReference type="SAM" id="SignalP"/>
    </source>
</evidence>
<proteinExistence type="inferred from homology"/>
<sequence>MNNLITLSRRLVAGLALASLATWAAAPAWAETFPSKPVQFVVPFPPGGPTDAMARTLAAELSQLLGQPVVVENKGGAGGNIGADYVARAQPDGYTLMFGTSGPLAINKSLYRKLNYDPATSFTPIIYVGYLPNILVVNPKLPVKTVPELIAYAKANPGKLSYASSGNGASSHLAGVLFNGMAGTDLMHVPYKGTGPALNDLLAGQVGMTFTDILTAKPYAEAGRVRALGVATLKRSQALPQVPTIAEQGVKGYDVSVFFGVVAPKGLPADRQATLNQAFARVLASPRVKQALADQGLEASPDTRPAALAQFIQDESAKWAKVMKAAGAMLD</sequence>
<comment type="similarity">
    <text evidence="1">Belongs to the UPF0065 (bug) family.</text>
</comment>
<dbReference type="CDD" id="cd13578">
    <property type="entry name" value="PBP2_Bug27"/>
    <property type="match status" value="1"/>
</dbReference>
<evidence type="ECO:0000256" key="1">
    <source>
        <dbReference type="ARBA" id="ARBA00006987"/>
    </source>
</evidence>
<dbReference type="Pfam" id="PF03401">
    <property type="entry name" value="TctC"/>
    <property type="match status" value="1"/>
</dbReference>
<dbReference type="OrthoDB" id="8678477at2"/>